<organism evidence="1 2">
    <name type="scientific">Candidatus Magnetobacterium bavaricum</name>
    <dbReference type="NCBI Taxonomy" id="29290"/>
    <lineage>
        <taxon>Bacteria</taxon>
        <taxon>Pseudomonadati</taxon>
        <taxon>Nitrospirota</taxon>
        <taxon>Thermodesulfovibrionia</taxon>
        <taxon>Thermodesulfovibrionales</taxon>
        <taxon>Candidatus Magnetobacteriaceae</taxon>
        <taxon>Candidatus Magnetobacterium</taxon>
    </lineage>
</organism>
<comment type="caution">
    <text evidence="1">The sequence shown here is derived from an EMBL/GenBank/DDBJ whole genome shotgun (WGS) entry which is preliminary data.</text>
</comment>
<dbReference type="Proteomes" id="UP000033423">
    <property type="component" value="Unassembled WGS sequence"/>
</dbReference>
<dbReference type="AlphaFoldDB" id="A0A0F3GZB7"/>
<accession>A0A0F3GZB7</accession>
<sequence length="50" mass="6053">MTISPYRDDQGVTVRAIILNIMGCLNKLFNKIMSWHDSCYYYYQFILNWL</sequence>
<name>A0A0F3GZB7_9BACT</name>
<keyword evidence="2" id="KW-1185">Reference proteome</keyword>
<evidence type="ECO:0000313" key="2">
    <source>
        <dbReference type="Proteomes" id="UP000033423"/>
    </source>
</evidence>
<protein>
    <submittedName>
        <fullName evidence="1">Uncharacterized protein</fullName>
    </submittedName>
</protein>
<gene>
    <name evidence="1" type="ORF">MBAV_001767</name>
</gene>
<reference evidence="1 2" key="1">
    <citation type="submission" date="2015-02" db="EMBL/GenBank/DDBJ databases">
        <title>Single-cell genomics of uncultivated deep-branching MTB reveals a conserved set of magnetosome genes.</title>
        <authorList>
            <person name="Kolinko S."/>
            <person name="Richter M."/>
            <person name="Glockner F.O."/>
            <person name="Brachmann A."/>
            <person name="Schuler D."/>
        </authorList>
    </citation>
    <scope>NUCLEOTIDE SEQUENCE [LARGE SCALE GENOMIC DNA]</scope>
    <source>
        <strain evidence="1">TM-1</strain>
    </source>
</reference>
<dbReference type="EMBL" id="LACI01000769">
    <property type="protein sequence ID" value="KJU86038.1"/>
    <property type="molecule type" value="Genomic_DNA"/>
</dbReference>
<proteinExistence type="predicted"/>
<evidence type="ECO:0000313" key="1">
    <source>
        <dbReference type="EMBL" id="KJU86038.1"/>
    </source>
</evidence>